<keyword evidence="1" id="KW-0347">Helicase</keyword>
<dbReference type="Proteomes" id="UP000478052">
    <property type="component" value="Unassembled WGS sequence"/>
</dbReference>
<evidence type="ECO:0000313" key="1">
    <source>
        <dbReference type="EMBL" id="KAF0740672.1"/>
    </source>
</evidence>
<keyword evidence="1" id="KW-0067">ATP-binding</keyword>
<dbReference type="AlphaFoldDB" id="A0A6G0XK33"/>
<gene>
    <name evidence="1" type="ORF">FWK35_00028985</name>
</gene>
<keyword evidence="2" id="KW-1185">Reference proteome</keyword>
<dbReference type="EMBL" id="VUJU01007777">
    <property type="protein sequence ID" value="KAF0740672.1"/>
    <property type="molecule type" value="Genomic_DNA"/>
</dbReference>
<reference evidence="1 2" key="1">
    <citation type="submission" date="2019-08" db="EMBL/GenBank/DDBJ databases">
        <title>Whole genome of Aphis craccivora.</title>
        <authorList>
            <person name="Voronova N.V."/>
            <person name="Shulinski R.S."/>
            <person name="Bandarenka Y.V."/>
            <person name="Zhorov D.G."/>
            <person name="Warner D."/>
        </authorList>
    </citation>
    <scope>NUCLEOTIDE SEQUENCE [LARGE SCALE GENOMIC DNA]</scope>
    <source>
        <strain evidence="1">180601</strain>
        <tissue evidence="1">Whole Body</tissue>
    </source>
</reference>
<keyword evidence="1" id="KW-0378">Hydrolase</keyword>
<dbReference type="OrthoDB" id="272985at2759"/>
<name>A0A6G0XK33_APHCR</name>
<proteinExistence type="predicted"/>
<accession>A0A6G0XK33</accession>
<comment type="caution">
    <text evidence="1">The sequence shown here is derived from an EMBL/GenBank/DDBJ whole genome shotgun (WGS) entry which is preliminary data.</text>
</comment>
<evidence type="ECO:0000313" key="2">
    <source>
        <dbReference type="Proteomes" id="UP000478052"/>
    </source>
</evidence>
<sequence length="60" mass="6832">MTINKSEGHSLNMAGVDFREESFPRGQFYVACFRVSSVSSLVILAQKENIKKIKIKKELK</sequence>
<keyword evidence="1" id="KW-0547">Nucleotide-binding</keyword>
<protein>
    <submittedName>
        <fullName evidence="1">ATP-dependent DNA helicase PIF1-like</fullName>
    </submittedName>
</protein>
<organism evidence="1 2">
    <name type="scientific">Aphis craccivora</name>
    <name type="common">Cowpea aphid</name>
    <dbReference type="NCBI Taxonomy" id="307492"/>
    <lineage>
        <taxon>Eukaryota</taxon>
        <taxon>Metazoa</taxon>
        <taxon>Ecdysozoa</taxon>
        <taxon>Arthropoda</taxon>
        <taxon>Hexapoda</taxon>
        <taxon>Insecta</taxon>
        <taxon>Pterygota</taxon>
        <taxon>Neoptera</taxon>
        <taxon>Paraneoptera</taxon>
        <taxon>Hemiptera</taxon>
        <taxon>Sternorrhyncha</taxon>
        <taxon>Aphidomorpha</taxon>
        <taxon>Aphidoidea</taxon>
        <taxon>Aphididae</taxon>
        <taxon>Aphidini</taxon>
        <taxon>Aphis</taxon>
        <taxon>Aphis</taxon>
    </lineage>
</organism>
<dbReference type="GO" id="GO:0004386">
    <property type="term" value="F:helicase activity"/>
    <property type="evidence" value="ECO:0007669"/>
    <property type="project" value="UniProtKB-KW"/>
</dbReference>